<feature type="chain" id="PRO_5002672862" evidence="6">
    <location>
        <begin position="21"/>
        <end position="135"/>
    </location>
</feature>
<evidence type="ECO:0000256" key="2">
    <source>
        <dbReference type="ARBA" id="ARBA00022723"/>
    </source>
</evidence>
<sequence length="135" mass="14700">MIRPLILTIALLLGPSLAFAGDARRDAIVADYAKADAGHAGFSAQRGETLFRTQWKGGDERTPSCTACHTDNPRQPGRNAKTGRPIDPVAVSVNAKRFTDAGEVEKQFSRDCKNVLGRECTAREKGDYITFMMGQ</sequence>
<feature type="domain" description="Cytochrome c" evidence="7">
    <location>
        <begin position="42"/>
        <end position="135"/>
    </location>
</feature>
<evidence type="ECO:0000256" key="3">
    <source>
        <dbReference type="ARBA" id="ARBA00023004"/>
    </source>
</evidence>
<evidence type="ECO:0000256" key="1">
    <source>
        <dbReference type="ARBA" id="ARBA00022617"/>
    </source>
</evidence>
<dbReference type="InterPro" id="IPR009056">
    <property type="entry name" value="Cyt_c-like_dom"/>
</dbReference>
<dbReference type="RefSeq" id="WP_024080378.1">
    <property type="nucleotide sequence ID" value="NZ_CP027527.1"/>
</dbReference>
<protein>
    <submittedName>
        <fullName evidence="8">Cytochrome c-type protein Shp</fullName>
    </submittedName>
</protein>
<evidence type="ECO:0000256" key="5">
    <source>
        <dbReference type="SAM" id="MobiDB-lite"/>
    </source>
</evidence>
<keyword evidence="6" id="KW-0732">Signal</keyword>
<dbReference type="Pfam" id="PF09086">
    <property type="entry name" value="DUF1924"/>
    <property type="match status" value="1"/>
</dbReference>
<dbReference type="GO" id="GO:0020037">
    <property type="term" value="F:heme binding"/>
    <property type="evidence" value="ECO:0007669"/>
    <property type="project" value="InterPro"/>
</dbReference>
<dbReference type="AlphaFoldDB" id="A4TZD0"/>
<proteinExistence type="predicted"/>
<dbReference type="GO" id="GO:0046872">
    <property type="term" value="F:metal ion binding"/>
    <property type="evidence" value="ECO:0007669"/>
    <property type="project" value="UniProtKB-KW"/>
</dbReference>
<name>A4TZD0_9PROT</name>
<dbReference type="InterPro" id="IPR036909">
    <property type="entry name" value="Cyt_c-like_dom_sf"/>
</dbReference>
<dbReference type="PROSITE" id="PS51007">
    <property type="entry name" value="CYTC"/>
    <property type="match status" value="1"/>
</dbReference>
<evidence type="ECO:0000256" key="4">
    <source>
        <dbReference type="PROSITE-ProRule" id="PRU00433"/>
    </source>
</evidence>
<dbReference type="GO" id="GO:0009055">
    <property type="term" value="F:electron transfer activity"/>
    <property type="evidence" value="ECO:0007669"/>
    <property type="project" value="InterPro"/>
</dbReference>
<dbReference type="InterPro" id="IPR015170">
    <property type="entry name" value="DUF1924_SHP"/>
</dbReference>
<evidence type="ECO:0000313" key="8">
    <source>
        <dbReference type="EMBL" id="CAM75987.1"/>
    </source>
</evidence>
<gene>
    <name evidence="8" type="ORF">MGR_3315</name>
</gene>
<keyword evidence="2 4" id="KW-0479">Metal-binding</keyword>
<keyword evidence="1 4" id="KW-0349">Heme</keyword>
<dbReference type="Gene3D" id="1.10.760.10">
    <property type="entry name" value="Cytochrome c-like domain"/>
    <property type="match status" value="1"/>
</dbReference>
<organism evidence="8">
    <name type="scientific">Magnetospirillum gryphiswaldense</name>
    <dbReference type="NCBI Taxonomy" id="55518"/>
    <lineage>
        <taxon>Bacteria</taxon>
        <taxon>Pseudomonadati</taxon>
        <taxon>Pseudomonadota</taxon>
        <taxon>Alphaproteobacteria</taxon>
        <taxon>Rhodospirillales</taxon>
        <taxon>Rhodospirillaceae</taxon>
        <taxon>Magnetospirillum</taxon>
    </lineage>
</organism>
<reference evidence="8" key="1">
    <citation type="journal article" date="2007" name="J. Bacteriol.">
        <title>Comparative genome analysis of four magnetotactic bacteria reveals a complex set of group-specific genes implicated in magnetosome biomineralization and function.</title>
        <authorList>
            <person name="Richter M."/>
            <person name="Kube M."/>
            <person name="Bazylinski D.A."/>
            <person name="Lombardot T."/>
            <person name="Gloeckner F.O."/>
            <person name="Reinhardt R."/>
            <person name="Schueler D."/>
        </authorList>
    </citation>
    <scope>NUCLEOTIDE SEQUENCE</scope>
    <source>
        <strain evidence="8">MSR-1</strain>
    </source>
</reference>
<feature type="signal peptide" evidence="6">
    <location>
        <begin position="1"/>
        <end position="20"/>
    </location>
</feature>
<accession>A4TZD0</accession>
<dbReference type="SUPFAM" id="SSF46626">
    <property type="entry name" value="Cytochrome c"/>
    <property type="match status" value="1"/>
</dbReference>
<evidence type="ECO:0000256" key="6">
    <source>
        <dbReference type="SAM" id="SignalP"/>
    </source>
</evidence>
<feature type="region of interest" description="Disordered" evidence="5">
    <location>
        <begin position="57"/>
        <end position="85"/>
    </location>
</feature>
<keyword evidence="3 4" id="KW-0408">Iron</keyword>
<evidence type="ECO:0000259" key="7">
    <source>
        <dbReference type="PROSITE" id="PS51007"/>
    </source>
</evidence>
<dbReference type="EMBL" id="CU459003">
    <property type="protein sequence ID" value="CAM75987.1"/>
    <property type="molecule type" value="Genomic_DNA"/>
</dbReference>